<organism evidence="6 7">
    <name type="scientific">Candidatus Paraluminiphilus aquimaris</name>
    <dbReference type="NCBI Taxonomy" id="2518994"/>
    <lineage>
        <taxon>Bacteria</taxon>
        <taxon>Pseudomonadati</taxon>
        <taxon>Pseudomonadota</taxon>
        <taxon>Gammaproteobacteria</taxon>
        <taxon>Cellvibrionales</taxon>
        <taxon>Halieaceae</taxon>
        <taxon>Candidatus Paraluminiphilus</taxon>
    </lineage>
</organism>
<keyword evidence="7" id="KW-1185">Reference proteome</keyword>
<protein>
    <submittedName>
        <fullName evidence="6">Pyridine nucleotide-disulfide oxidoreductase</fullName>
    </submittedName>
</protein>
<name>A0ABY6Q8B7_9GAMM</name>
<dbReference type="InterPro" id="IPR023753">
    <property type="entry name" value="FAD/NAD-binding_dom"/>
</dbReference>
<keyword evidence="2" id="KW-0285">Flavoprotein</keyword>
<feature type="domain" description="FAD/NAD(P)-binding" evidence="5">
    <location>
        <begin position="10"/>
        <end position="287"/>
    </location>
</feature>
<dbReference type="Pfam" id="PF07992">
    <property type="entry name" value="Pyr_redox_2"/>
    <property type="match status" value="1"/>
</dbReference>
<accession>A0ABY6Q8B7</accession>
<evidence type="ECO:0000313" key="6">
    <source>
        <dbReference type="EMBL" id="UZP75143.1"/>
    </source>
</evidence>
<evidence type="ECO:0000256" key="1">
    <source>
        <dbReference type="ARBA" id="ARBA00006442"/>
    </source>
</evidence>
<dbReference type="PANTHER" id="PTHR43735">
    <property type="entry name" value="APOPTOSIS-INDUCING FACTOR 1"/>
    <property type="match status" value="1"/>
</dbReference>
<dbReference type="EMBL" id="CP036501">
    <property type="protein sequence ID" value="UZP75143.1"/>
    <property type="molecule type" value="Genomic_DNA"/>
</dbReference>
<proteinExistence type="inferred from homology"/>
<dbReference type="SUPFAM" id="SSF51905">
    <property type="entry name" value="FAD/NAD(P)-binding domain"/>
    <property type="match status" value="2"/>
</dbReference>
<sequence>MNKKPTPRPTVVILGMGDTGVLVASRLNKRFRVIGVSTKTNLVSGQELGKRLADLPWWQTNYNTPLRQFKALAGVTLVHGKAEHLDISTNSVRIALSNGETESIDYDYLVIASGTSNGFWRTDTVQSASEIAADLSHQAQRVKAASSITVVGGGPTGVSVALNIKRADPSKKVSLCVSGTLPLPGYHSNARAFYQQALSDAGVDLLCQDRVVAVDEKQLSGSVKFASGASISSDAIIWTIGNRKAHTDFLPEHLLDEDRFVKTLPTLEVQGTENIFAIGDVASTDPERSSARNWAYGVLVHNLRRKAKGKPANKAYVPPANRWGSIVGPQENGLTLHQADGKRIRLSKRLVDTVLLPMIVRRFIYRGVKPDH</sequence>
<reference evidence="6 7" key="1">
    <citation type="submission" date="2019-02" db="EMBL/GenBank/DDBJ databases">
        <title>Halieaceae_genomes.</title>
        <authorList>
            <person name="Li S.-H."/>
        </authorList>
    </citation>
    <scope>NUCLEOTIDE SEQUENCE [LARGE SCALE GENOMIC DNA]</scope>
    <source>
        <strain evidence="6 7">JH123</strain>
    </source>
</reference>
<keyword evidence="3" id="KW-0274">FAD</keyword>
<evidence type="ECO:0000259" key="5">
    <source>
        <dbReference type="Pfam" id="PF07992"/>
    </source>
</evidence>
<evidence type="ECO:0000256" key="3">
    <source>
        <dbReference type="ARBA" id="ARBA00022827"/>
    </source>
</evidence>
<dbReference type="PRINTS" id="PR00469">
    <property type="entry name" value="PNDRDTASEII"/>
</dbReference>
<dbReference type="Proteomes" id="UP001317963">
    <property type="component" value="Chromosome"/>
</dbReference>
<dbReference type="RefSeq" id="WP_279241617.1">
    <property type="nucleotide sequence ID" value="NZ_CP036501.1"/>
</dbReference>
<dbReference type="PRINTS" id="PR00368">
    <property type="entry name" value="FADPNR"/>
</dbReference>
<keyword evidence="4" id="KW-0560">Oxidoreductase</keyword>
<evidence type="ECO:0000256" key="2">
    <source>
        <dbReference type="ARBA" id="ARBA00022630"/>
    </source>
</evidence>
<evidence type="ECO:0000313" key="7">
    <source>
        <dbReference type="Proteomes" id="UP001317963"/>
    </source>
</evidence>
<dbReference type="InterPro" id="IPR036188">
    <property type="entry name" value="FAD/NAD-bd_sf"/>
</dbReference>
<evidence type="ECO:0000256" key="4">
    <source>
        <dbReference type="ARBA" id="ARBA00023002"/>
    </source>
</evidence>
<dbReference type="PANTHER" id="PTHR43735:SF3">
    <property type="entry name" value="FERROPTOSIS SUPPRESSOR PROTEIN 1"/>
    <property type="match status" value="1"/>
</dbReference>
<gene>
    <name evidence="6" type="ORF">E0F26_10510</name>
</gene>
<comment type="similarity">
    <text evidence="1">Belongs to the FAD-dependent oxidoreductase family.</text>
</comment>
<dbReference type="Gene3D" id="3.50.50.100">
    <property type="match status" value="1"/>
</dbReference>